<feature type="transmembrane region" description="Helical" evidence="2">
    <location>
        <begin position="12"/>
        <end position="29"/>
    </location>
</feature>
<accession>A0A9W6PZR2</accession>
<feature type="transmembrane region" description="Helical" evidence="2">
    <location>
        <begin position="74"/>
        <end position="94"/>
    </location>
</feature>
<feature type="transmembrane region" description="Helical" evidence="2">
    <location>
        <begin position="41"/>
        <end position="58"/>
    </location>
</feature>
<comment type="caution">
    <text evidence="3">The sequence shown here is derived from an EMBL/GenBank/DDBJ whole genome shotgun (WGS) entry which is preliminary data.</text>
</comment>
<evidence type="ECO:0000313" key="3">
    <source>
        <dbReference type="EMBL" id="GLW65938.1"/>
    </source>
</evidence>
<evidence type="ECO:0000256" key="2">
    <source>
        <dbReference type="SAM" id="Phobius"/>
    </source>
</evidence>
<feature type="transmembrane region" description="Helical" evidence="2">
    <location>
        <begin position="100"/>
        <end position="120"/>
    </location>
</feature>
<dbReference type="Pfam" id="PF10935">
    <property type="entry name" value="DUF2637"/>
    <property type="match status" value="1"/>
</dbReference>
<gene>
    <name evidence="3" type="ORF">Arub01_41820</name>
</gene>
<dbReference type="AlphaFoldDB" id="A0A9W6PZR2"/>
<evidence type="ECO:0000313" key="4">
    <source>
        <dbReference type="Proteomes" id="UP001165124"/>
    </source>
</evidence>
<protein>
    <recommendedName>
        <fullName evidence="5">DUF2637 domain-containing protein</fullName>
    </recommendedName>
</protein>
<keyword evidence="2" id="KW-0812">Transmembrane</keyword>
<organism evidence="3 4">
    <name type="scientific">Actinomadura rubrobrunea</name>
    <dbReference type="NCBI Taxonomy" id="115335"/>
    <lineage>
        <taxon>Bacteria</taxon>
        <taxon>Bacillati</taxon>
        <taxon>Actinomycetota</taxon>
        <taxon>Actinomycetes</taxon>
        <taxon>Streptosporangiales</taxon>
        <taxon>Thermomonosporaceae</taxon>
        <taxon>Actinomadura</taxon>
    </lineage>
</organism>
<dbReference type="Proteomes" id="UP001165124">
    <property type="component" value="Unassembled WGS sequence"/>
</dbReference>
<dbReference type="EMBL" id="BSRZ01000011">
    <property type="protein sequence ID" value="GLW65938.1"/>
    <property type="molecule type" value="Genomic_DNA"/>
</dbReference>
<feature type="compositionally biased region" description="Low complexity" evidence="1">
    <location>
        <begin position="142"/>
        <end position="189"/>
    </location>
</feature>
<reference evidence="3" key="1">
    <citation type="submission" date="2023-02" db="EMBL/GenBank/DDBJ databases">
        <title>Actinomadura rubrobrunea NBRC 14622.</title>
        <authorList>
            <person name="Ichikawa N."/>
            <person name="Sato H."/>
            <person name="Tonouchi N."/>
        </authorList>
    </citation>
    <scope>NUCLEOTIDE SEQUENCE</scope>
    <source>
        <strain evidence="3">NBRC 14622</strain>
    </source>
</reference>
<evidence type="ECO:0000256" key="1">
    <source>
        <dbReference type="SAM" id="MobiDB-lite"/>
    </source>
</evidence>
<dbReference type="InterPro" id="IPR021235">
    <property type="entry name" value="DUF2637"/>
</dbReference>
<dbReference type="RefSeq" id="WP_067913288.1">
    <property type="nucleotide sequence ID" value="NZ_BSRZ01000011.1"/>
</dbReference>
<keyword evidence="4" id="KW-1185">Reference proteome</keyword>
<name>A0A9W6PZR2_9ACTN</name>
<sequence length="295" mass="29765">MSRLLGAVADSGPVIVLAGIAAAGSFTHIRDTAIEHGQGGWMAWAVAVCIDLTCVMAARERQRDKRTGRRTGRLSWPTVVLVGGILLSLAANLAQAEPSAWGWITAATPAGAFLVAVSMLERRAAGAGAGSRSAVLSVLSAPPSFGHPSSSAPSSSGASSSGASSEPSALSQSVSSSAPSVPSSSSLESVGNGAARPGLAVVDAPRPHHDDQDGDADGDHGGGQTALPVPAPGGRPRGSSQAGPLLEFARQVAAEHQATHGRPITRDALRARLGVSNQLASDLLRQIRNQPQNAA</sequence>
<keyword evidence="2" id="KW-1133">Transmembrane helix</keyword>
<proteinExistence type="predicted"/>
<feature type="region of interest" description="Disordered" evidence="1">
    <location>
        <begin position="142"/>
        <end position="245"/>
    </location>
</feature>
<keyword evidence="2" id="KW-0472">Membrane</keyword>
<evidence type="ECO:0008006" key="5">
    <source>
        <dbReference type="Google" id="ProtNLM"/>
    </source>
</evidence>